<evidence type="ECO:0000256" key="8">
    <source>
        <dbReference type="ARBA" id="ARBA00041780"/>
    </source>
</evidence>
<dbReference type="PANTHER" id="PTHR23354:SF131">
    <property type="entry name" value="MTOR-ASSOCIATED PROTEIN MEAK7"/>
    <property type="match status" value="1"/>
</dbReference>
<evidence type="ECO:0000256" key="2">
    <source>
        <dbReference type="ARBA" id="ARBA00004371"/>
    </source>
</evidence>
<keyword evidence="5" id="KW-0472">Membrane</keyword>
<keyword evidence="6" id="KW-0458">Lysosome</keyword>
<name>A0A9W8GL64_9FUNG</name>
<protein>
    <recommendedName>
        <fullName evidence="7">MTOR-associated protein MEAK7</fullName>
    </recommendedName>
    <alternativeName>
        <fullName evidence="9">TBC/LysM-associated domain-containing protein 1</fullName>
    </alternativeName>
    <alternativeName>
        <fullName evidence="8">TLD domain-containing protein 1</fullName>
    </alternativeName>
</protein>
<accession>A0A9W8GL64</accession>
<feature type="domain" description="TLDc" evidence="10">
    <location>
        <begin position="205"/>
        <end position="378"/>
    </location>
</feature>
<evidence type="ECO:0000256" key="5">
    <source>
        <dbReference type="ARBA" id="ARBA00023136"/>
    </source>
</evidence>
<evidence type="ECO:0000313" key="12">
    <source>
        <dbReference type="Proteomes" id="UP001151516"/>
    </source>
</evidence>
<dbReference type="EMBL" id="JANBTX010000037">
    <property type="protein sequence ID" value="KAJ2688870.1"/>
    <property type="molecule type" value="Genomic_DNA"/>
</dbReference>
<evidence type="ECO:0000256" key="9">
    <source>
        <dbReference type="ARBA" id="ARBA00042134"/>
    </source>
</evidence>
<dbReference type="GO" id="GO:0016020">
    <property type="term" value="C:membrane"/>
    <property type="evidence" value="ECO:0007669"/>
    <property type="project" value="UniProtKB-SubCell"/>
</dbReference>
<dbReference type="GO" id="GO:0005634">
    <property type="term" value="C:nucleus"/>
    <property type="evidence" value="ECO:0007669"/>
    <property type="project" value="TreeGrafter"/>
</dbReference>
<dbReference type="GO" id="GO:0006979">
    <property type="term" value="P:response to oxidative stress"/>
    <property type="evidence" value="ECO:0007669"/>
    <property type="project" value="TreeGrafter"/>
</dbReference>
<dbReference type="AlphaFoldDB" id="A0A9W8GL64"/>
<dbReference type="SMART" id="SM00584">
    <property type="entry name" value="TLDc"/>
    <property type="match status" value="1"/>
</dbReference>
<evidence type="ECO:0000256" key="4">
    <source>
        <dbReference type="ARBA" id="ARBA00022490"/>
    </source>
</evidence>
<sequence>MGNILSPTKATTTTRGDVSTKLSEADSQALTVFLRHTPEQAAERRMEFDTMLWTFLHSATENGSDPAQIFSKLINCTDNGTQADAIHRLGRLDTIDFTTFARSVCTSAIAQFWNKEPTAGASDSSLSWVVEWVTMPKETTSATSIDAWRAWWRQSALLREVVELALRSSLHLEKSRVLILGVSEANLTCPELSANDLNRMLGGELLLTAEMGWALSRELPPHSRKRWQCAYSSRRDGRSWSTFQGAMEGRGSILLLVSEKKKKKHSTQRAFGAYLDSDVVRQPSWHGTSQNFLFTADLATGLSVYRATGFNDHYQYLNYAMQTLPNGLGVGGQIEHFGLWIDSGFVSGSSNPSATYDSPQLSTQYDFAIGTVEAWVVRASTTASDSSGKVSAITANPEAVALLEMANRPMYSTPAHRGEVDP</sequence>
<comment type="subcellular location">
    <subcellularLocation>
        <location evidence="3">Cytoplasm</location>
    </subcellularLocation>
    <subcellularLocation>
        <location evidence="2">Lysosome</location>
    </subcellularLocation>
    <subcellularLocation>
        <location evidence="1">Membrane</location>
    </subcellularLocation>
</comment>
<dbReference type="GO" id="GO:0005737">
    <property type="term" value="C:cytoplasm"/>
    <property type="evidence" value="ECO:0007669"/>
    <property type="project" value="UniProtKB-SubCell"/>
</dbReference>
<evidence type="ECO:0000313" key="11">
    <source>
        <dbReference type="EMBL" id="KAJ2688870.1"/>
    </source>
</evidence>
<gene>
    <name evidence="11" type="ORF">IWW39_001919</name>
</gene>
<dbReference type="Pfam" id="PF07534">
    <property type="entry name" value="TLD"/>
    <property type="match status" value="1"/>
</dbReference>
<keyword evidence="4" id="KW-0963">Cytoplasm</keyword>
<dbReference type="OrthoDB" id="26679at2759"/>
<comment type="caution">
    <text evidence="11">The sequence shown here is derived from an EMBL/GenBank/DDBJ whole genome shotgun (WGS) entry which is preliminary data.</text>
</comment>
<dbReference type="Proteomes" id="UP001151516">
    <property type="component" value="Unassembled WGS sequence"/>
</dbReference>
<evidence type="ECO:0000256" key="7">
    <source>
        <dbReference type="ARBA" id="ARBA00039594"/>
    </source>
</evidence>
<evidence type="ECO:0000256" key="6">
    <source>
        <dbReference type="ARBA" id="ARBA00023228"/>
    </source>
</evidence>
<evidence type="ECO:0000259" key="10">
    <source>
        <dbReference type="PROSITE" id="PS51886"/>
    </source>
</evidence>
<evidence type="ECO:0000256" key="1">
    <source>
        <dbReference type="ARBA" id="ARBA00004370"/>
    </source>
</evidence>
<reference evidence="11" key="1">
    <citation type="submission" date="2022-07" db="EMBL/GenBank/DDBJ databases">
        <title>Phylogenomic reconstructions and comparative analyses of Kickxellomycotina fungi.</title>
        <authorList>
            <person name="Reynolds N.K."/>
            <person name="Stajich J.E."/>
            <person name="Barry K."/>
            <person name="Grigoriev I.V."/>
            <person name="Crous P."/>
            <person name="Smith M.E."/>
        </authorList>
    </citation>
    <scope>NUCLEOTIDE SEQUENCE</scope>
    <source>
        <strain evidence="11">CBS 109367</strain>
    </source>
</reference>
<dbReference type="InterPro" id="IPR006571">
    <property type="entry name" value="TLDc_dom"/>
</dbReference>
<dbReference type="PANTHER" id="PTHR23354">
    <property type="entry name" value="NUCLEOLAR PROTEIN 7/ESTROGEN RECEPTOR COACTIVATOR-RELATED"/>
    <property type="match status" value="1"/>
</dbReference>
<dbReference type="PROSITE" id="PS51886">
    <property type="entry name" value="TLDC"/>
    <property type="match status" value="1"/>
</dbReference>
<evidence type="ECO:0000256" key="3">
    <source>
        <dbReference type="ARBA" id="ARBA00004496"/>
    </source>
</evidence>
<organism evidence="11 12">
    <name type="scientific">Coemansia spiralis</name>
    <dbReference type="NCBI Taxonomy" id="417178"/>
    <lineage>
        <taxon>Eukaryota</taxon>
        <taxon>Fungi</taxon>
        <taxon>Fungi incertae sedis</taxon>
        <taxon>Zoopagomycota</taxon>
        <taxon>Kickxellomycotina</taxon>
        <taxon>Kickxellomycetes</taxon>
        <taxon>Kickxellales</taxon>
        <taxon>Kickxellaceae</taxon>
        <taxon>Coemansia</taxon>
    </lineage>
</organism>
<proteinExistence type="predicted"/>
<keyword evidence="12" id="KW-1185">Reference proteome</keyword>